<keyword evidence="6" id="KW-0418">Kinase</keyword>
<proteinExistence type="inferred from homology"/>
<dbReference type="Proteomes" id="UP001187531">
    <property type="component" value="Unassembled WGS sequence"/>
</dbReference>
<keyword evidence="8" id="KW-0539">Nucleus</keyword>
<keyword evidence="5" id="KW-0547">Nucleotide-binding</keyword>
<dbReference type="Pfam" id="PF16575">
    <property type="entry name" value="CLP1_P"/>
    <property type="match status" value="1"/>
</dbReference>
<dbReference type="GO" id="GO:0000448">
    <property type="term" value="P:cleavage in ITS2 between 5.8S rRNA and LSU-rRNA of tricistronic rRNA transcript (SSU-rRNA, 5.8S rRNA, LSU-rRNA)"/>
    <property type="evidence" value="ECO:0007669"/>
    <property type="project" value="TreeGrafter"/>
</dbReference>
<evidence type="ECO:0000313" key="14">
    <source>
        <dbReference type="EMBL" id="KAK2721481.1"/>
    </source>
</evidence>
<evidence type="ECO:0000259" key="13">
    <source>
        <dbReference type="Pfam" id="PF25467"/>
    </source>
</evidence>
<dbReference type="PANTHER" id="PTHR12755:SF3">
    <property type="entry name" value="POLYNUCLEOTIDE 5'-HYDROXYL-KINASE NOL9"/>
    <property type="match status" value="1"/>
</dbReference>
<accession>A0AA88LE71</accession>
<reference evidence="14" key="1">
    <citation type="submission" date="2023-07" db="EMBL/GenBank/DDBJ databases">
        <title>Chromosome-level genome assembly of Artemia franciscana.</title>
        <authorList>
            <person name="Jo E."/>
        </authorList>
    </citation>
    <scope>NUCLEOTIDE SEQUENCE</scope>
    <source>
        <tissue evidence="14">Whole body</tissue>
    </source>
</reference>
<evidence type="ECO:0000256" key="10">
    <source>
        <dbReference type="SAM" id="MobiDB-lite"/>
    </source>
</evidence>
<evidence type="ECO:0000256" key="6">
    <source>
        <dbReference type="ARBA" id="ARBA00022777"/>
    </source>
</evidence>
<evidence type="ECO:0000256" key="9">
    <source>
        <dbReference type="ARBA" id="ARBA00071212"/>
    </source>
</evidence>
<feature type="compositionally biased region" description="Polar residues" evidence="10">
    <location>
        <begin position="21"/>
        <end position="47"/>
    </location>
</feature>
<dbReference type="EMBL" id="JAVRJZ010000006">
    <property type="protein sequence ID" value="KAK2721481.1"/>
    <property type="molecule type" value="Genomic_DNA"/>
</dbReference>
<dbReference type="AlphaFoldDB" id="A0AA88LE71"/>
<evidence type="ECO:0000256" key="3">
    <source>
        <dbReference type="ARBA" id="ARBA00022552"/>
    </source>
</evidence>
<dbReference type="SUPFAM" id="SSF52540">
    <property type="entry name" value="P-loop containing nucleoside triphosphate hydrolases"/>
    <property type="match status" value="2"/>
</dbReference>
<dbReference type="PANTHER" id="PTHR12755">
    <property type="entry name" value="CLEAVAGE/POLYADENYLATION FACTOR IA SUBUNIT CLP1P"/>
    <property type="match status" value="1"/>
</dbReference>
<evidence type="ECO:0000313" key="15">
    <source>
        <dbReference type="Proteomes" id="UP001187531"/>
    </source>
</evidence>
<evidence type="ECO:0000256" key="7">
    <source>
        <dbReference type="ARBA" id="ARBA00022840"/>
    </source>
</evidence>
<gene>
    <name evidence="14" type="ORF">QYM36_003687</name>
</gene>
<feature type="domain" description="Clp1 P-loop" evidence="11">
    <location>
        <begin position="370"/>
        <end position="511"/>
    </location>
</feature>
<feature type="compositionally biased region" description="Basic and acidic residues" evidence="10">
    <location>
        <begin position="115"/>
        <end position="126"/>
    </location>
</feature>
<dbReference type="InterPro" id="IPR032319">
    <property type="entry name" value="CLP1_P"/>
</dbReference>
<evidence type="ECO:0000256" key="4">
    <source>
        <dbReference type="ARBA" id="ARBA00022679"/>
    </source>
</evidence>
<dbReference type="Gene3D" id="3.40.50.300">
    <property type="entry name" value="P-loop containing nucleotide triphosphate hydrolases"/>
    <property type="match status" value="1"/>
</dbReference>
<comment type="subcellular location">
    <subcellularLocation>
        <location evidence="1">Nucleus</location>
        <location evidence="1">Nucleolus</location>
    </subcellularLocation>
</comment>
<dbReference type="InterPro" id="IPR027417">
    <property type="entry name" value="P-loop_NTPase"/>
</dbReference>
<dbReference type="GO" id="GO:0051731">
    <property type="term" value="F:polynucleotide 5'-hydroxyl-kinase activity"/>
    <property type="evidence" value="ECO:0007669"/>
    <property type="project" value="InterPro"/>
</dbReference>
<keyword evidence="3" id="KW-0698">rRNA processing</keyword>
<evidence type="ECO:0000256" key="1">
    <source>
        <dbReference type="ARBA" id="ARBA00004604"/>
    </source>
</evidence>
<dbReference type="GO" id="GO:0005524">
    <property type="term" value="F:ATP binding"/>
    <property type="evidence" value="ECO:0007669"/>
    <property type="project" value="UniProtKB-KW"/>
</dbReference>
<keyword evidence="7" id="KW-0067">ATP-binding</keyword>
<evidence type="ECO:0000256" key="8">
    <source>
        <dbReference type="ARBA" id="ARBA00023242"/>
    </source>
</evidence>
<evidence type="ECO:0000256" key="5">
    <source>
        <dbReference type="ARBA" id="ARBA00022741"/>
    </source>
</evidence>
<evidence type="ECO:0000256" key="2">
    <source>
        <dbReference type="ARBA" id="ARBA00011003"/>
    </source>
</evidence>
<feature type="region of interest" description="Disordered" evidence="10">
    <location>
        <begin position="115"/>
        <end position="142"/>
    </location>
</feature>
<evidence type="ECO:0000259" key="11">
    <source>
        <dbReference type="Pfam" id="PF16575"/>
    </source>
</evidence>
<dbReference type="InterPro" id="IPR057570">
    <property type="entry name" value="NOL9_C"/>
</dbReference>
<feature type="domain" description="NOL9 C-terminal" evidence="13">
    <location>
        <begin position="593"/>
        <end position="695"/>
    </location>
</feature>
<keyword evidence="4" id="KW-0808">Transferase</keyword>
<name>A0AA88LE71_ARTSF</name>
<sequence length="751" mass="84491">MDIDLNNKKYQKLLKKYAPTHSLNESPQSNAPAASMYKSQPEQTGNKTRLHSPGVQKKKRRVDQQKSTKTGFLDTNIPPNEDSLVNHENEEALVELSSYSSSSTNDGTEYIEEHPENSLSESHIEHPNAPNMESTPTTENNKKMKFKENKDSKGKRLDVGTRFVQSPKMSDRPIPKTVEKLTSQLNFSVFPNKALLYIPKYCSFALKGRVRLTVLKGDVEIMGAVCKASDKSYEIYSPRGYSLVVVNCLGSISDFDFATFLRNKNVDMDKTVDVNEVLLFLEKIDNKIVKFFDEHVTENLLRNDVTLESNLSGEEVKSHKELSRQLQCNVITKNYYLRARYYEGNHEWRDIVGSITELSNSSHCRVALCGGKGVGKSTLLKYLVNSLLQYNNEVLIIDVDPGQSEFTLPTCLSVLSTKEPIFGPNYTHLTKPEKCIYLGMIDVAKCMRNYINAVAQLIRWFVKQKQYVGKPCIINTMGFNSGVGVDLLVDTLRLSNPSHVVEVGSRAVKRNYPFQLDPHLVSIVQKGILTKPSPGDFFLNYEHIRVQSMSESAAQPVGEWGHRPASLREYVVLSYLSQLLRDNIRPSQAVNSSTPIRIPFSKVAVSSVVEKVKPQFILNALNGSLVSLCIADLETMNISKPDDPSLFSVVENFTPVDCLGFGIIKRIDVEERLFYIVTPERDISNVNLICLGQLFLPESIYTGGNDKTPFELNNQPGGTRITVPYVAESLTKEGISQPWKKYSPYIQPRIN</sequence>
<comment type="similarity">
    <text evidence="2">Belongs to the Clp1 family. NOL9/GRC3 subfamily.</text>
</comment>
<protein>
    <recommendedName>
        <fullName evidence="9">Polynucleotide 5'-hydroxyl-kinase NOL9</fullName>
    </recommendedName>
</protein>
<dbReference type="InterPro" id="IPR057573">
    <property type="entry name" value="NOL9_N"/>
</dbReference>
<dbReference type="GO" id="GO:0005730">
    <property type="term" value="C:nucleolus"/>
    <property type="evidence" value="ECO:0007669"/>
    <property type="project" value="UniProtKB-SubCell"/>
</dbReference>
<dbReference type="Pfam" id="PF25467">
    <property type="entry name" value="NOL9_C"/>
    <property type="match status" value="1"/>
</dbReference>
<keyword evidence="15" id="KW-1185">Reference proteome</keyword>
<dbReference type="Pfam" id="PF24419">
    <property type="entry name" value="Cupin_NOL9"/>
    <property type="match status" value="1"/>
</dbReference>
<organism evidence="14 15">
    <name type="scientific">Artemia franciscana</name>
    <name type="common">Brine shrimp</name>
    <name type="synonym">Artemia sanfranciscana</name>
    <dbReference type="NCBI Taxonomy" id="6661"/>
    <lineage>
        <taxon>Eukaryota</taxon>
        <taxon>Metazoa</taxon>
        <taxon>Ecdysozoa</taxon>
        <taxon>Arthropoda</taxon>
        <taxon>Crustacea</taxon>
        <taxon>Branchiopoda</taxon>
        <taxon>Anostraca</taxon>
        <taxon>Artemiidae</taxon>
        <taxon>Artemia</taxon>
    </lineage>
</organism>
<evidence type="ECO:0000259" key="12">
    <source>
        <dbReference type="Pfam" id="PF24419"/>
    </source>
</evidence>
<feature type="domain" description="NOL9 N-terminal" evidence="12">
    <location>
        <begin position="190"/>
        <end position="330"/>
    </location>
</feature>
<comment type="caution">
    <text evidence="14">The sequence shown here is derived from an EMBL/GenBank/DDBJ whole genome shotgun (WGS) entry which is preliminary data.</text>
</comment>
<dbReference type="InterPro" id="IPR045116">
    <property type="entry name" value="Clp1/Grc3"/>
</dbReference>
<feature type="region of interest" description="Disordered" evidence="10">
    <location>
        <begin position="16"/>
        <end position="85"/>
    </location>
</feature>